<reference evidence="1" key="1">
    <citation type="submission" date="2023-07" db="EMBL/GenBank/DDBJ databases">
        <title>A collection of bacterial strains from the Burkholderia cepacia Research Laboratory and Repository.</title>
        <authorList>
            <person name="Lipuma J."/>
            <person name="Spilker T."/>
            <person name="Caverly L."/>
        </authorList>
    </citation>
    <scope>NUCLEOTIDE SEQUENCE</scope>
    <source>
        <strain evidence="1">AU44979</strain>
    </source>
</reference>
<gene>
    <name evidence="1" type="ORF">QZM56_35945</name>
</gene>
<dbReference type="Proteomes" id="UP001172109">
    <property type="component" value="Unassembled WGS sequence"/>
</dbReference>
<evidence type="ECO:0008006" key="3">
    <source>
        <dbReference type="Google" id="ProtNLM"/>
    </source>
</evidence>
<proteinExistence type="predicted"/>
<sequence>MEIRDLVAATQKYWDDVCNAITAYAAENARLREVEQELFSCESYMVSLRDYPDYKQEDHLKRVAQGLMRHLVEVAVREFSPSAAAPIRIEDKEIAVAAGCDGNDFRKFNALTFWTCLESRFGGNQGVETAFRQAGSELVKVFRIKPEAGIARRKGCIVLDLGVYATNSKWDKRYRLPYGCQETIGRTVRALKSFASWAEMLTLQFSLDRLVREFQLGQGYVESRESYTFGNPEDGQIKVTTFHSRFEFVFDAKVSEKLQLFLGEYGFTELAEAA</sequence>
<name>A0AAP4RCG6_9BURK</name>
<dbReference type="RefSeq" id="WP_137962505.1">
    <property type="nucleotide sequence ID" value="NZ_JAUJQS010000043.1"/>
</dbReference>
<dbReference type="AlphaFoldDB" id="A0AAP4RCG6"/>
<dbReference type="EMBL" id="JAUJQS010000043">
    <property type="protein sequence ID" value="MDN7569904.1"/>
    <property type="molecule type" value="Genomic_DNA"/>
</dbReference>
<comment type="caution">
    <text evidence="1">The sequence shown here is derived from an EMBL/GenBank/DDBJ whole genome shotgun (WGS) entry which is preliminary data.</text>
</comment>
<accession>A0AAP4RCG6</accession>
<organism evidence="1 2">
    <name type="scientific">Burkholderia contaminans</name>
    <dbReference type="NCBI Taxonomy" id="488447"/>
    <lineage>
        <taxon>Bacteria</taxon>
        <taxon>Pseudomonadati</taxon>
        <taxon>Pseudomonadota</taxon>
        <taxon>Betaproteobacteria</taxon>
        <taxon>Burkholderiales</taxon>
        <taxon>Burkholderiaceae</taxon>
        <taxon>Burkholderia</taxon>
        <taxon>Burkholderia cepacia complex</taxon>
    </lineage>
</organism>
<evidence type="ECO:0000313" key="2">
    <source>
        <dbReference type="Proteomes" id="UP001172109"/>
    </source>
</evidence>
<evidence type="ECO:0000313" key="1">
    <source>
        <dbReference type="EMBL" id="MDN7569904.1"/>
    </source>
</evidence>
<protein>
    <recommendedName>
        <fullName evidence="3">DUF4942 domain-containing protein</fullName>
    </recommendedName>
</protein>